<accession>A0A1J5THJ2</accession>
<dbReference type="AlphaFoldDB" id="A0A1J5THJ2"/>
<proteinExistence type="predicted"/>
<sequence length="70" mass="8184">MIIRYTKDFIQNQTINSYIITLGYSAFFINLILNLFIAIALFRKTKTFVPAWLAVSNLVFFIAQIIVFFI</sequence>
<keyword evidence="1" id="KW-0812">Transmembrane</keyword>
<protein>
    <submittedName>
        <fullName evidence="2">Uncharacterized protein</fullName>
    </submittedName>
</protein>
<evidence type="ECO:0000313" key="2">
    <source>
        <dbReference type="EMBL" id="OIR13180.1"/>
    </source>
</evidence>
<feature type="transmembrane region" description="Helical" evidence="1">
    <location>
        <begin position="48"/>
        <end position="69"/>
    </location>
</feature>
<reference evidence="2" key="1">
    <citation type="submission" date="2016-10" db="EMBL/GenBank/DDBJ databases">
        <title>Sequence of Gallionella enrichment culture.</title>
        <authorList>
            <person name="Poehlein A."/>
            <person name="Muehling M."/>
            <person name="Daniel R."/>
        </authorList>
    </citation>
    <scope>NUCLEOTIDE SEQUENCE</scope>
</reference>
<gene>
    <name evidence="2" type="ORF">GALL_55650</name>
</gene>
<keyword evidence="1" id="KW-0472">Membrane</keyword>
<evidence type="ECO:0000256" key="1">
    <source>
        <dbReference type="SAM" id="Phobius"/>
    </source>
</evidence>
<name>A0A1J5THJ2_9ZZZZ</name>
<feature type="transmembrane region" description="Helical" evidence="1">
    <location>
        <begin position="21"/>
        <end position="42"/>
    </location>
</feature>
<comment type="caution">
    <text evidence="2">The sequence shown here is derived from an EMBL/GenBank/DDBJ whole genome shotgun (WGS) entry which is preliminary data.</text>
</comment>
<keyword evidence="1" id="KW-1133">Transmembrane helix</keyword>
<dbReference type="EMBL" id="MLJW01000015">
    <property type="protein sequence ID" value="OIR13180.1"/>
    <property type="molecule type" value="Genomic_DNA"/>
</dbReference>
<organism evidence="2">
    <name type="scientific">mine drainage metagenome</name>
    <dbReference type="NCBI Taxonomy" id="410659"/>
    <lineage>
        <taxon>unclassified sequences</taxon>
        <taxon>metagenomes</taxon>
        <taxon>ecological metagenomes</taxon>
    </lineage>
</organism>